<feature type="compositionally biased region" description="Basic and acidic residues" evidence="5">
    <location>
        <begin position="138"/>
        <end position="150"/>
    </location>
</feature>
<feature type="compositionally biased region" description="Polar residues" evidence="5">
    <location>
        <begin position="193"/>
        <end position="206"/>
    </location>
</feature>
<evidence type="ECO:0000256" key="3">
    <source>
        <dbReference type="ARBA" id="ARBA00023242"/>
    </source>
</evidence>
<evidence type="ECO:0000313" key="8">
    <source>
        <dbReference type="EMBL" id="KVH96197.1"/>
    </source>
</evidence>
<dbReference type="InterPro" id="IPR032310">
    <property type="entry name" value="NLS_NINJA_AFP-like"/>
</dbReference>
<feature type="region of interest" description="Disordered" evidence="5">
    <location>
        <begin position="22"/>
        <end position="45"/>
    </location>
</feature>
<sequence length="329" mass="35047">MENLSIQTKSMFPRDLLQRFTVGTSGAGAPRRSDPEEDLGSVSGEEVELNLGLSLGGRFGVDKSNTKLMRSSSIATILPVVRDDDVLGGGHGNPVPGRSYAGLIRTSSLPVETEEEWRKRKELQSLRRLAAKRRRSEKQRNLTKGERDEYVAAMSRVGSSAGPPFRSTKWASGGATDAYSGGGATRGGGGGLSSQTSMESQGSMSEFESRHRQGSSGNGGETSSLQERKSHDATGSNPPEGEAPAKKQGKEIGSCSIEEMPCVFTQGDGPNGRVIEGILYKYGRGEQVKIMCVCHGSFLSPAEFVKHAGGTDVDHPLKHIVVKPSSSFS</sequence>
<dbReference type="EMBL" id="LEKV01004348">
    <property type="protein sequence ID" value="KVH96197.1"/>
    <property type="molecule type" value="Genomic_DNA"/>
</dbReference>
<dbReference type="PANTHER" id="PTHR31413:SF51">
    <property type="entry name" value="NINJA-FAMILY PROTEIN"/>
    <property type="match status" value="1"/>
</dbReference>
<feature type="compositionally biased region" description="Gly residues" evidence="5">
    <location>
        <begin position="181"/>
        <end position="192"/>
    </location>
</feature>
<comment type="subcellular location">
    <subcellularLocation>
        <location evidence="1 4">Nucleus</location>
    </subcellularLocation>
</comment>
<dbReference type="PANTHER" id="PTHR31413">
    <property type="entry name" value="AFP HOMOLOG 2"/>
    <property type="match status" value="1"/>
</dbReference>
<evidence type="ECO:0000313" key="9">
    <source>
        <dbReference type="Proteomes" id="UP000243975"/>
    </source>
</evidence>
<dbReference type="GO" id="GO:0045892">
    <property type="term" value="P:negative regulation of DNA-templated transcription"/>
    <property type="evidence" value="ECO:0007669"/>
    <property type="project" value="TreeGrafter"/>
</dbReference>
<feature type="region of interest" description="Disordered" evidence="5">
    <location>
        <begin position="130"/>
        <end position="169"/>
    </location>
</feature>
<dbReference type="InterPro" id="IPR032308">
    <property type="entry name" value="TDBD"/>
</dbReference>
<dbReference type="Pfam" id="PF16135">
    <property type="entry name" value="TDBD"/>
    <property type="match status" value="1"/>
</dbReference>
<dbReference type="GO" id="GO:0009737">
    <property type="term" value="P:response to abscisic acid"/>
    <property type="evidence" value="ECO:0007669"/>
    <property type="project" value="TreeGrafter"/>
</dbReference>
<evidence type="ECO:0000259" key="7">
    <source>
        <dbReference type="Pfam" id="PF16135"/>
    </source>
</evidence>
<reference evidence="8 9" key="1">
    <citation type="journal article" date="2016" name="Sci. Rep.">
        <title>The genome sequence of the outbreeding globe artichoke constructed de novo incorporating a phase-aware low-pass sequencing strategy of F1 progeny.</title>
        <authorList>
            <person name="Scaglione D."/>
            <person name="Reyes-Chin-Wo S."/>
            <person name="Acquadro A."/>
            <person name="Froenicke L."/>
            <person name="Portis E."/>
            <person name="Beitel C."/>
            <person name="Tirone M."/>
            <person name="Mauro R."/>
            <person name="Lo Monaco A."/>
            <person name="Mauromicale G."/>
            <person name="Faccioli P."/>
            <person name="Cattivelli L."/>
            <person name="Rieseberg L."/>
            <person name="Michelmore R."/>
            <person name="Lanteri S."/>
        </authorList>
    </citation>
    <scope>NUCLEOTIDE SEQUENCE [LARGE SCALE GENOMIC DNA]</scope>
    <source>
        <strain evidence="8">2C</strain>
    </source>
</reference>
<organism evidence="8 9">
    <name type="scientific">Cynara cardunculus var. scolymus</name>
    <name type="common">Globe artichoke</name>
    <name type="synonym">Cynara scolymus</name>
    <dbReference type="NCBI Taxonomy" id="59895"/>
    <lineage>
        <taxon>Eukaryota</taxon>
        <taxon>Viridiplantae</taxon>
        <taxon>Streptophyta</taxon>
        <taxon>Embryophyta</taxon>
        <taxon>Tracheophyta</taxon>
        <taxon>Spermatophyta</taxon>
        <taxon>Magnoliopsida</taxon>
        <taxon>eudicotyledons</taxon>
        <taxon>Gunneridae</taxon>
        <taxon>Pentapetalae</taxon>
        <taxon>asterids</taxon>
        <taxon>campanulids</taxon>
        <taxon>Asterales</taxon>
        <taxon>Asteraceae</taxon>
        <taxon>Carduoideae</taxon>
        <taxon>Cardueae</taxon>
        <taxon>Carduinae</taxon>
        <taxon>Cynara</taxon>
    </lineage>
</organism>
<evidence type="ECO:0000256" key="5">
    <source>
        <dbReference type="SAM" id="MobiDB-lite"/>
    </source>
</evidence>
<dbReference type="STRING" id="59895.A0A103XSQ8"/>
<feature type="domain" description="Tify" evidence="7">
    <location>
        <begin position="288"/>
        <end position="322"/>
    </location>
</feature>
<proteinExistence type="inferred from homology"/>
<evidence type="ECO:0000259" key="6">
    <source>
        <dbReference type="Pfam" id="PF07897"/>
    </source>
</evidence>
<name>A0A103XSQ8_CYNCS</name>
<dbReference type="GO" id="GO:0007165">
    <property type="term" value="P:signal transduction"/>
    <property type="evidence" value="ECO:0007669"/>
    <property type="project" value="InterPro"/>
</dbReference>
<dbReference type="Pfam" id="PF07897">
    <property type="entry name" value="EAR"/>
    <property type="match status" value="1"/>
</dbReference>
<feature type="domain" description="Ethylene-responsive binding factor-associated repression" evidence="6">
    <location>
        <begin position="45"/>
        <end position="76"/>
    </location>
</feature>
<accession>A0A103XSQ8</accession>
<comment type="caution">
    <text evidence="8">The sequence shown here is derived from an EMBL/GenBank/DDBJ whole genome shotgun (WGS) entry which is preliminary data.</text>
</comment>
<comment type="function">
    <text evidence="4">Acts as a negative regulator of abscisic acid (ABA) response.</text>
</comment>
<gene>
    <name evidence="8" type="ORF">Ccrd_001718</name>
</gene>
<feature type="region of interest" description="Disordered" evidence="5">
    <location>
        <begin position="181"/>
        <end position="251"/>
    </location>
</feature>
<keyword evidence="3 4" id="KW-0539">Nucleus</keyword>
<dbReference type="OMA" id="MGRENAN"/>
<evidence type="ECO:0000256" key="4">
    <source>
        <dbReference type="RuleBase" id="RU369029"/>
    </source>
</evidence>
<keyword evidence="9" id="KW-1185">Reference proteome</keyword>
<dbReference type="Pfam" id="PF16136">
    <property type="entry name" value="NLS_NINJA_AFP"/>
    <property type="match status" value="1"/>
</dbReference>
<evidence type="ECO:0000256" key="1">
    <source>
        <dbReference type="ARBA" id="ARBA00004123"/>
    </source>
</evidence>
<dbReference type="Gramene" id="KVH96197">
    <property type="protein sequence ID" value="KVH96197"/>
    <property type="gene ID" value="Ccrd_001718"/>
</dbReference>
<dbReference type="AlphaFoldDB" id="A0A103XSQ8"/>
<dbReference type="InterPro" id="IPR031307">
    <property type="entry name" value="Ninja_fam"/>
</dbReference>
<dbReference type="Proteomes" id="UP000243975">
    <property type="component" value="Unassembled WGS sequence"/>
</dbReference>
<evidence type="ECO:0000256" key="2">
    <source>
        <dbReference type="ARBA" id="ARBA00006081"/>
    </source>
</evidence>
<dbReference type="GO" id="GO:0005634">
    <property type="term" value="C:nucleus"/>
    <property type="evidence" value="ECO:0007669"/>
    <property type="project" value="UniProtKB-SubCell"/>
</dbReference>
<dbReference type="InterPro" id="IPR012463">
    <property type="entry name" value="Ninja_motif"/>
</dbReference>
<comment type="similarity">
    <text evidence="2 4">Belongs to the Ninja family.</text>
</comment>
<protein>
    <recommendedName>
        <fullName evidence="4">Ninja-family protein</fullName>
    </recommendedName>
    <alternativeName>
        <fullName evidence="4">ABI-binding protein</fullName>
    </alternativeName>
</protein>